<dbReference type="AlphaFoldDB" id="A0A7T2LN11"/>
<organism evidence="1 2">
    <name type="scientific">Allosphingosinicella flava</name>
    <dbReference type="NCBI Taxonomy" id="2771430"/>
    <lineage>
        <taxon>Bacteria</taxon>
        <taxon>Pseudomonadati</taxon>
        <taxon>Pseudomonadota</taxon>
        <taxon>Alphaproteobacteria</taxon>
        <taxon>Sphingomonadales</taxon>
        <taxon>Sphingomonadaceae</taxon>
        <taxon>Allosphingosinicella</taxon>
    </lineage>
</organism>
<dbReference type="Proteomes" id="UP000594873">
    <property type="component" value="Chromosome"/>
</dbReference>
<dbReference type="KEGG" id="sflv:IC614_06135"/>
<evidence type="ECO:0000313" key="1">
    <source>
        <dbReference type="EMBL" id="QPQ56139.1"/>
    </source>
</evidence>
<reference evidence="1 2" key="1">
    <citation type="submission" date="2020-11" db="EMBL/GenBank/DDBJ databases">
        <title>Genome seq and assembly of Sphingosinicella sp.</title>
        <authorList>
            <person name="Chhetri G."/>
        </authorList>
    </citation>
    <scope>NUCLEOTIDE SEQUENCE [LARGE SCALE GENOMIC DNA]</scope>
    <source>
        <strain evidence="1 2">UDD2</strain>
    </source>
</reference>
<dbReference type="RefSeq" id="WP_200972999.1">
    <property type="nucleotide sequence ID" value="NZ_CP065592.1"/>
</dbReference>
<name>A0A7T2LN11_9SPHN</name>
<evidence type="ECO:0000313" key="2">
    <source>
        <dbReference type="Proteomes" id="UP000594873"/>
    </source>
</evidence>
<gene>
    <name evidence="1" type="ORF">IC614_06135</name>
</gene>
<evidence type="ECO:0008006" key="3">
    <source>
        <dbReference type="Google" id="ProtNLM"/>
    </source>
</evidence>
<dbReference type="EMBL" id="CP065592">
    <property type="protein sequence ID" value="QPQ56139.1"/>
    <property type="molecule type" value="Genomic_DNA"/>
</dbReference>
<protein>
    <recommendedName>
        <fullName evidence="3">Helix-turn-helix domain-containing protein</fullName>
    </recommendedName>
</protein>
<keyword evidence="2" id="KW-1185">Reference proteome</keyword>
<proteinExistence type="predicted"/>
<sequence length="140" mass="15533">MDALPDFLRFTPVSTRARHDGWTEAAQRRFILSLARGLGPSAAARREGKSRQTAYALRAKPGAESFAAAWDAAQDFARGADVALEAALPGTRDDVMLIPRYYRGRLIGFVQRSDHRALFRTLRALDRVTDRLDTPGNCQS</sequence>
<accession>A0A7T2LN11</accession>